<dbReference type="PIRSF" id="PIRSF028756">
    <property type="entry name" value="PPK2_prd"/>
    <property type="match status" value="1"/>
</dbReference>
<dbReference type="Pfam" id="PF03976">
    <property type="entry name" value="PPK2"/>
    <property type="match status" value="1"/>
</dbReference>
<evidence type="ECO:0000256" key="1">
    <source>
        <dbReference type="ARBA" id="ARBA00022679"/>
    </source>
</evidence>
<dbReference type="InterPro" id="IPR022300">
    <property type="entry name" value="PPK2-rel_1"/>
</dbReference>
<proteinExistence type="predicted"/>
<evidence type="ECO:0000259" key="3">
    <source>
        <dbReference type="Pfam" id="PF03976"/>
    </source>
</evidence>
<dbReference type="RefSeq" id="WP_126464763.1">
    <property type="nucleotide sequence ID" value="NZ_LR134523.1"/>
</dbReference>
<reference evidence="4 5" key="1">
    <citation type="submission" date="2018-12" db="EMBL/GenBank/DDBJ databases">
        <authorList>
            <consortium name="Pathogen Informatics"/>
        </authorList>
    </citation>
    <scope>NUCLEOTIDE SEQUENCE [LARGE SCALE GENOMIC DNA]</scope>
    <source>
        <strain evidence="4 5">NCTC13079</strain>
    </source>
</reference>
<evidence type="ECO:0000313" key="5">
    <source>
        <dbReference type="Proteomes" id="UP000269544"/>
    </source>
</evidence>
<evidence type="ECO:0000313" key="4">
    <source>
        <dbReference type="EMBL" id="VEJ34741.1"/>
    </source>
</evidence>
<dbReference type="GO" id="GO:0008976">
    <property type="term" value="F:polyphosphate kinase activity"/>
    <property type="evidence" value="ECO:0007669"/>
    <property type="project" value="InterPro"/>
</dbReference>
<organism evidence="4 5">
    <name type="scientific">Aedoeadaptatus ivorii</name>
    <dbReference type="NCBI Taxonomy" id="54006"/>
    <lineage>
        <taxon>Bacteria</taxon>
        <taxon>Bacillati</taxon>
        <taxon>Bacillota</taxon>
        <taxon>Tissierellia</taxon>
        <taxon>Tissierellales</taxon>
        <taxon>Peptoniphilaceae</taxon>
        <taxon>Aedoeadaptatus</taxon>
    </lineage>
</organism>
<dbReference type="NCBIfam" id="TIGR03709">
    <property type="entry name" value="PPK2_rel_1"/>
    <property type="match status" value="1"/>
</dbReference>
<dbReference type="PANTHER" id="PTHR34383">
    <property type="entry name" value="POLYPHOSPHATE:AMP PHOSPHOTRANSFERASE-RELATED"/>
    <property type="match status" value="1"/>
</dbReference>
<name>A0A448V0D2_9FIRM</name>
<protein>
    <submittedName>
        <fullName evidence="4">Polyphosphate:nucleotide phosphotransferase, PPK2 family</fullName>
    </submittedName>
</protein>
<keyword evidence="1 4" id="KW-0808">Transferase</keyword>
<dbReference type="OrthoDB" id="9775224at2"/>
<dbReference type="Proteomes" id="UP000269544">
    <property type="component" value="Chromosome"/>
</dbReference>
<dbReference type="InterPro" id="IPR022488">
    <property type="entry name" value="PPK2-related"/>
</dbReference>
<dbReference type="PANTHER" id="PTHR34383:SF3">
    <property type="entry name" value="POLYPHOSPHATE:AMP PHOSPHOTRANSFERASE"/>
    <property type="match status" value="1"/>
</dbReference>
<dbReference type="InterPro" id="IPR016898">
    <property type="entry name" value="Polyphosphate_phosphotransfera"/>
</dbReference>
<dbReference type="EMBL" id="LR134523">
    <property type="protein sequence ID" value="VEJ34741.1"/>
    <property type="molecule type" value="Genomic_DNA"/>
</dbReference>
<gene>
    <name evidence="4" type="ORF">NCTC13079_00298</name>
</gene>
<dbReference type="KEGG" id="piv:NCTC13079_00298"/>
<keyword evidence="5" id="KW-1185">Reference proteome</keyword>
<keyword evidence="2" id="KW-0418">Kinase</keyword>
<dbReference type="SUPFAM" id="SSF52540">
    <property type="entry name" value="P-loop containing nucleoside triphosphate hydrolases"/>
    <property type="match status" value="1"/>
</dbReference>
<evidence type="ECO:0000256" key="2">
    <source>
        <dbReference type="ARBA" id="ARBA00022777"/>
    </source>
</evidence>
<dbReference type="AlphaFoldDB" id="A0A448V0D2"/>
<dbReference type="Gene3D" id="3.40.50.300">
    <property type="entry name" value="P-loop containing nucleotide triphosphate hydrolases"/>
    <property type="match status" value="1"/>
</dbReference>
<sequence>MKIEKYKIDRKCNARMRDYDPSDKAGLKRKEVENELMPKNLARMAELQGALYAENRRGIVVVLQAMDAAGKDGLIKHVFTALNPQGTQVTPFKQPTEEELDHDYLWRVVQALPRRGNIGIFNRSHYEDVLVTRVHNLLAVQQIPQNLVDDHIWERRFEEIRNFEAYLHHNGFRVVKFFLHMSKDEQKKRLLSRIDREDKNWKFTESDVSEREYWGEYQKAYEDLLSNTSTENAPWYVIPANHKWFSRYLVSEIFVRVLEDMDPKYPELPEEEKSHLAHWRSVLEQDD</sequence>
<dbReference type="GO" id="GO:0006797">
    <property type="term" value="P:polyphosphate metabolic process"/>
    <property type="evidence" value="ECO:0007669"/>
    <property type="project" value="InterPro"/>
</dbReference>
<feature type="domain" description="Polyphosphate kinase-2-related" evidence="3">
    <location>
        <begin position="30"/>
        <end position="264"/>
    </location>
</feature>
<accession>A0A448V0D2</accession>
<dbReference type="InterPro" id="IPR027417">
    <property type="entry name" value="P-loop_NTPase"/>
</dbReference>